<protein>
    <submittedName>
        <fullName evidence="1">Uncharacterized protein</fullName>
    </submittedName>
</protein>
<organism evidence="1">
    <name type="scientific">Rhizophora mucronata</name>
    <name type="common">Asiatic mangrove</name>
    <dbReference type="NCBI Taxonomy" id="61149"/>
    <lineage>
        <taxon>Eukaryota</taxon>
        <taxon>Viridiplantae</taxon>
        <taxon>Streptophyta</taxon>
        <taxon>Embryophyta</taxon>
        <taxon>Tracheophyta</taxon>
        <taxon>Spermatophyta</taxon>
        <taxon>Magnoliopsida</taxon>
        <taxon>eudicotyledons</taxon>
        <taxon>Gunneridae</taxon>
        <taxon>Pentapetalae</taxon>
        <taxon>rosids</taxon>
        <taxon>fabids</taxon>
        <taxon>Malpighiales</taxon>
        <taxon>Rhizophoraceae</taxon>
        <taxon>Rhizophora</taxon>
    </lineage>
</organism>
<dbReference type="EMBL" id="GGEC01086302">
    <property type="protein sequence ID" value="MBX66786.1"/>
    <property type="molecule type" value="Transcribed_RNA"/>
</dbReference>
<dbReference type="AlphaFoldDB" id="A0A2P2QIK4"/>
<reference evidence="1" key="1">
    <citation type="submission" date="2018-02" db="EMBL/GenBank/DDBJ databases">
        <title>Rhizophora mucronata_Transcriptome.</title>
        <authorList>
            <person name="Meera S.P."/>
            <person name="Sreeshan A."/>
            <person name="Augustine A."/>
        </authorList>
    </citation>
    <scope>NUCLEOTIDE SEQUENCE</scope>
    <source>
        <tissue evidence="1">Leaf</tissue>
    </source>
</reference>
<sequence length="25" mass="2925">MMGHVYGTLCGGHMKRYLFYLIFSV</sequence>
<name>A0A2P2QIK4_RHIMU</name>
<evidence type="ECO:0000313" key="1">
    <source>
        <dbReference type="EMBL" id="MBX66786.1"/>
    </source>
</evidence>
<accession>A0A2P2QIK4</accession>
<proteinExistence type="predicted"/>